<evidence type="ECO:0000313" key="5">
    <source>
        <dbReference type="Proteomes" id="UP001069145"/>
    </source>
</evidence>
<dbReference type="OrthoDB" id="7375127at2"/>
<reference evidence="3 4" key="1">
    <citation type="submission" date="2020-12" db="EMBL/GenBank/DDBJ databases">
        <title>FDA dAtabase for Regulatory Grade micrObial Sequences (FDA-ARGOS): Supporting development and validation of Infectious Disease Dx tests.</title>
        <authorList>
            <person name="Sproer C."/>
            <person name="Gronow S."/>
            <person name="Severitt S."/>
            <person name="Schroder I."/>
            <person name="Tallon L."/>
            <person name="Sadzewicz L."/>
            <person name="Zhao X."/>
            <person name="Boylan J."/>
            <person name="Ott S."/>
            <person name="Bowen H."/>
            <person name="Vavikolanu K."/>
            <person name="Mehta A."/>
            <person name="Aluvathingal J."/>
            <person name="Nadendla S."/>
            <person name="Lowell S."/>
            <person name="Myers T."/>
            <person name="Yan Y."/>
            <person name="Sichtig H."/>
        </authorList>
    </citation>
    <scope>NUCLEOTIDE SEQUENCE [LARGE SCALE GENOMIC DNA]</scope>
    <source>
        <strain evidence="3 4">FDAARGOS_911</strain>
    </source>
</reference>
<feature type="domain" description="Uroporphyrinogen decarboxylase (URO-D)" evidence="1">
    <location>
        <begin position="97"/>
        <end position="325"/>
    </location>
</feature>
<dbReference type="EMBL" id="CP065662">
    <property type="protein sequence ID" value="QPS01003.1"/>
    <property type="molecule type" value="Genomic_DNA"/>
</dbReference>
<dbReference type="InterPro" id="IPR038071">
    <property type="entry name" value="UROD/MetE-like_sf"/>
</dbReference>
<dbReference type="Proteomes" id="UP000594771">
    <property type="component" value="Chromosome"/>
</dbReference>
<evidence type="ECO:0000313" key="3">
    <source>
        <dbReference type="EMBL" id="QPS01003.1"/>
    </source>
</evidence>
<dbReference type="Gene3D" id="3.20.20.210">
    <property type="match status" value="1"/>
</dbReference>
<keyword evidence="5" id="KW-1185">Reference proteome</keyword>
<evidence type="ECO:0000259" key="1">
    <source>
        <dbReference type="Pfam" id="PF01208"/>
    </source>
</evidence>
<dbReference type="KEGG" id="aun:AWM73_03750"/>
<dbReference type="InterPro" id="IPR052024">
    <property type="entry name" value="Methanogen_methyltrans"/>
</dbReference>
<evidence type="ECO:0000313" key="2">
    <source>
        <dbReference type="EMBL" id="MCY3052697.1"/>
    </source>
</evidence>
<dbReference type="Proteomes" id="UP001069145">
    <property type="component" value="Unassembled WGS sequence"/>
</dbReference>
<sequence>MSKKELVKTVFDGHQAERTPVGFWHHFVEDVYHANALKDDQIKPANLAGHQQFLKDIEPDYIKIMTDGYFQYPNEKLQKAEHLSEVGEIEPLANDDPWIQEQIQFAKEVEALHNNQLYSFYNIFGPLTTFKILYDDQDERVSRFYQEDPELFAKILKVIAGDIQKVIEGILSETTVDGIYYSTQDLQSDDFTDKDFIELVKPLDTALLNRAKELKPHHILHVCGYLGAHNRLEKFADYPASAVNWATGPEKLSIEDGKKIFKDKVVVGGFQNTADDLIYKGTEEEIKAYTKQLIKEAGDTPYVIGADCTIPADTPREHFEWVRQASIEEAAENEK</sequence>
<dbReference type="GeneID" id="35767003"/>
<reference evidence="2" key="2">
    <citation type="submission" date="2022-09" db="EMBL/GenBank/DDBJ databases">
        <title>Aerococcus urinae taxonomy study.</title>
        <authorList>
            <person name="Christensen J."/>
            <person name="Senneby E."/>
        </authorList>
    </citation>
    <scope>NUCLEOTIDE SEQUENCE</scope>
    <source>
        <strain evidence="2">NLD-066-U95</strain>
    </source>
</reference>
<proteinExistence type="predicted"/>
<dbReference type="EMBL" id="JAOTML010000001">
    <property type="protein sequence ID" value="MCY3052697.1"/>
    <property type="molecule type" value="Genomic_DNA"/>
</dbReference>
<dbReference type="GO" id="GO:0004853">
    <property type="term" value="F:uroporphyrinogen decarboxylase activity"/>
    <property type="evidence" value="ECO:0007669"/>
    <property type="project" value="InterPro"/>
</dbReference>
<protein>
    <submittedName>
        <fullName evidence="3">Uroporphyrinogen decarboxylase</fullName>
    </submittedName>
</protein>
<name>A0A0X8FE72_9LACT</name>
<dbReference type="SUPFAM" id="SSF51726">
    <property type="entry name" value="UROD/MetE-like"/>
    <property type="match status" value="1"/>
</dbReference>
<gene>
    <name evidence="3" type="ORF">I6G68_06305</name>
    <name evidence="2" type="ORF">ODY43_01580</name>
</gene>
<dbReference type="PANTHER" id="PTHR47099:SF1">
    <property type="entry name" value="METHYLCOBAMIDE:COM METHYLTRANSFERASE MTBA"/>
    <property type="match status" value="1"/>
</dbReference>
<dbReference type="RefSeq" id="WP_060778138.1">
    <property type="nucleotide sequence ID" value="NZ_CAJHLF010000002.1"/>
</dbReference>
<dbReference type="Pfam" id="PF01208">
    <property type="entry name" value="URO-D"/>
    <property type="match status" value="1"/>
</dbReference>
<dbReference type="InterPro" id="IPR000257">
    <property type="entry name" value="Uroporphyrinogen_deCOase"/>
</dbReference>
<accession>A0A0X8FE72</accession>
<dbReference type="GO" id="GO:0006779">
    <property type="term" value="P:porphyrin-containing compound biosynthetic process"/>
    <property type="evidence" value="ECO:0007669"/>
    <property type="project" value="InterPro"/>
</dbReference>
<dbReference type="AlphaFoldDB" id="A0A0X8FE72"/>
<organism evidence="3 4">
    <name type="scientific">Aerococcus urinae</name>
    <dbReference type="NCBI Taxonomy" id="1376"/>
    <lineage>
        <taxon>Bacteria</taxon>
        <taxon>Bacillati</taxon>
        <taxon>Bacillota</taxon>
        <taxon>Bacilli</taxon>
        <taxon>Lactobacillales</taxon>
        <taxon>Aerococcaceae</taxon>
        <taxon>Aerococcus</taxon>
    </lineage>
</organism>
<dbReference type="PANTHER" id="PTHR47099">
    <property type="entry name" value="METHYLCOBAMIDE:COM METHYLTRANSFERASE MTBA"/>
    <property type="match status" value="1"/>
</dbReference>
<evidence type="ECO:0000313" key="4">
    <source>
        <dbReference type="Proteomes" id="UP000594771"/>
    </source>
</evidence>